<organism evidence="3 4">
    <name type="scientific">Ignelater luminosus</name>
    <name type="common">Cucubano</name>
    <name type="synonym">Pyrophorus luminosus</name>
    <dbReference type="NCBI Taxonomy" id="2038154"/>
    <lineage>
        <taxon>Eukaryota</taxon>
        <taxon>Metazoa</taxon>
        <taxon>Ecdysozoa</taxon>
        <taxon>Arthropoda</taxon>
        <taxon>Hexapoda</taxon>
        <taxon>Insecta</taxon>
        <taxon>Pterygota</taxon>
        <taxon>Neoptera</taxon>
        <taxon>Endopterygota</taxon>
        <taxon>Coleoptera</taxon>
        <taxon>Polyphaga</taxon>
        <taxon>Elateriformia</taxon>
        <taxon>Elateroidea</taxon>
        <taxon>Elateridae</taxon>
        <taxon>Agrypninae</taxon>
        <taxon>Pyrophorini</taxon>
        <taxon>Ignelater</taxon>
    </lineage>
</organism>
<proteinExistence type="predicted"/>
<keyword evidence="4" id="KW-1185">Reference proteome</keyword>
<dbReference type="PANTHER" id="PTHR47027:SF8">
    <property type="entry name" value="RIBONUCLEASE H"/>
    <property type="match status" value="1"/>
</dbReference>
<gene>
    <name evidence="3" type="ORF">ILUMI_25323</name>
</gene>
<reference evidence="3" key="1">
    <citation type="submission" date="2019-08" db="EMBL/GenBank/DDBJ databases">
        <title>The genome of the North American firefly Photinus pyralis.</title>
        <authorList>
            <consortium name="Photinus pyralis genome working group"/>
            <person name="Fallon T.R."/>
            <person name="Sander Lower S.E."/>
            <person name="Weng J.-K."/>
        </authorList>
    </citation>
    <scope>NUCLEOTIDE SEQUENCE</scope>
    <source>
        <strain evidence="3">TRF0915ILg1</strain>
        <tissue evidence="3">Whole body</tissue>
    </source>
</reference>
<dbReference type="InterPro" id="IPR000477">
    <property type="entry name" value="RT_dom"/>
</dbReference>
<comment type="caution">
    <text evidence="3">The sequence shown here is derived from an EMBL/GenBank/DDBJ whole genome shotgun (WGS) entry which is preliminary data.</text>
</comment>
<dbReference type="AlphaFoldDB" id="A0A8K0C5Q8"/>
<dbReference type="Pfam" id="PF00078">
    <property type="entry name" value="RVT_1"/>
    <property type="match status" value="1"/>
</dbReference>
<evidence type="ECO:0000256" key="1">
    <source>
        <dbReference type="SAM" id="MobiDB-lite"/>
    </source>
</evidence>
<evidence type="ECO:0000259" key="2">
    <source>
        <dbReference type="Pfam" id="PF00078"/>
    </source>
</evidence>
<sequence length="436" mass="49669">MRKLEPRFVELQVENPEAIWQALKQFLVTTLEELLQDYQITFRQPWISAETKHLITERRSIKARDYGKAFDNVRWPKLWTALGELGVPAHLITLVKNLYEASKAVVKIDTTLSEKCHIRREVRQEFVLSPLLYNLQSEMYRGKRLPAPHAHNPNPTHRRTPNKTQLTKKVEAKLTDGDIPAALRLLTSKDTIAPHNNETILILAKKHPLIPPTEPIEVLEAEEKELKAIMATLPSGSAGGIDGMKPQMLKDLTAKEEESMNDSLKHYYISLLCYFGLTVLKTKTAGIRPITVNITFRRMATKVVYQIIKKPITNKLAPHQLGVRIPRGAEIGTHAALTYINAKQKSLKLVLRLDFQNAFSEVKRDIILSAISSLSPVRTRMPARRPVRACNFYSCYIANYACHTDGTKPMVFIQCHHREQSRSRVGKLRCRAENGH</sequence>
<evidence type="ECO:0000313" key="3">
    <source>
        <dbReference type="EMBL" id="KAF2880854.1"/>
    </source>
</evidence>
<accession>A0A8K0C5Q8</accession>
<name>A0A8K0C5Q8_IGNLU</name>
<dbReference type="Proteomes" id="UP000801492">
    <property type="component" value="Unassembled WGS sequence"/>
</dbReference>
<evidence type="ECO:0000313" key="4">
    <source>
        <dbReference type="Proteomes" id="UP000801492"/>
    </source>
</evidence>
<dbReference type="PANTHER" id="PTHR47027">
    <property type="entry name" value="REVERSE TRANSCRIPTASE DOMAIN-CONTAINING PROTEIN"/>
    <property type="match status" value="1"/>
</dbReference>
<protein>
    <recommendedName>
        <fullName evidence="2">Reverse transcriptase domain-containing protein</fullName>
    </recommendedName>
</protein>
<dbReference type="OrthoDB" id="7485566at2759"/>
<feature type="domain" description="Reverse transcriptase" evidence="2">
    <location>
        <begin position="23"/>
        <end position="135"/>
    </location>
</feature>
<dbReference type="EMBL" id="VTPC01090899">
    <property type="protein sequence ID" value="KAF2880854.1"/>
    <property type="molecule type" value="Genomic_DNA"/>
</dbReference>
<feature type="region of interest" description="Disordered" evidence="1">
    <location>
        <begin position="145"/>
        <end position="166"/>
    </location>
</feature>